<evidence type="ECO:0000313" key="8">
    <source>
        <dbReference type="EMBL" id="NDV34189.1"/>
    </source>
</evidence>
<evidence type="ECO:0000256" key="1">
    <source>
        <dbReference type="ARBA" id="ARBA00004141"/>
    </source>
</evidence>
<feature type="transmembrane region" description="Helical" evidence="6">
    <location>
        <begin position="158"/>
        <end position="177"/>
    </location>
</feature>
<dbReference type="PANTHER" id="PTHR12428:SF65">
    <property type="entry name" value="CYTOCHROME C OXIDASE ASSEMBLY PROTEIN COX18, MITOCHONDRIAL"/>
    <property type="match status" value="1"/>
</dbReference>
<reference evidence="8" key="1">
    <citation type="journal article" date="2020" name="J. Eukaryot. Microbiol.">
        <title>De novo Sequencing, Assembly and Annotation of the Transcriptome for the Free-Living Testate Amoeba Arcella intermedia.</title>
        <authorList>
            <person name="Ribeiro G.M."/>
            <person name="Porfirio-Sousa A.L."/>
            <person name="Maurer-Alcala X.X."/>
            <person name="Katz L.A."/>
            <person name="Lahr D.J.G."/>
        </authorList>
    </citation>
    <scope>NUCLEOTIDE SEQUENCE</scope>
</reference>
<dbReference type="AlphaFoldDB" id="A0A6B2LAW9"/>
<organism evidence="8">
    <name type="scientific">Arcella intermedia</name>
    <dbReference type="NCBI Taxonomy" id="1963864"/>
    <lineage>
        <taxon>Eukaryota</taxon>
        <taxon>Amoebozoa</taxon>
        <taxon>Tubulinea</taxon>
        <taxon>Elardia</taxon>
        <taxon>Arcellinida</taxon>
        <taxon>Sphaerothecina</taxon>
        <taxon>Arcellidae</taxon>
        <taxon>Arcella</taxon>
    </lineage>
</organism>
<dbReference type="InterPro" id="IPR001708">
    <property type="entry name" value="YidC/ALB3/OXA1/COX18"/>
</dbReference>
<keyword evidence="3 6" id="KW-1133">Transmembrane helix</keyword>
<accession>A0A6B2LAW9</accession>
<protein>
    <recommendedName>
        <fullName evidence="7">Membrane insertase YidC/Oxa/ALB C-terminal domain-containing protein</fullName>
    </recommendedName>
</protein>
<evidence type="ECO:0000256" key="5">
    <source>
        <dbReference type="RuleBase" id="RU003945"/>
    </source>
</evidence>
<dbReference type="CDD" id="cd20069">
    <property type="entry name" value="5TM_Oxa1-like"/>
    <property type="match status" value="1"/>
</dbReference>
<dbReference type="GO" id="GO:0032977">
    <property type="term" value="F:membrane insertase activity"/>
    <property type="evidence" value="ECO:0007669"/>
    <property type="project" value="InterPro"/>
</dbReference>
<evidence type="ECO:0000259" key="7">
    <source>
        <dbReference type="Pfam" id="PF02096"/>
    </source>
</evidence>
<proteinExistence type="inferred from homology"/>
<keyword evidence="4 6" id="KW-0472">Membrane</keyword>
<sequence>MNLGLEVLQLKYDIPWWALIAGISVGIRLGLAYFTIKQIRISMIVKSMEKELESNHSMDLAESLANQKAIYQRHGISMWQNFSYSIIQIPFVLLAFWSIRGLCIRPEYVDLASGGFWWFRDLTAVDPYYALPVLTGLVMLISNEIFMKATGTSAGVLARYGSRAFSVFFCWLCTSFPMGVNIYWLGTSFSMGLINLLLCWDRARIFFKIPTKSPQIRYISLSDTPAPAPDPKAPVTLASTTTTVINKAPAVDYSKLTVRPKKSKK</sequence>
<feature type="transmembrane region" description="Helical" evidence="6">
    <location>
        <begin position="14"/>
        <end position="36"/>
    </location>
</feature>
<feature type="transmembrane region" description="Helical" evidence="6">
    <location>
        <begin position="82"/>
        <end position="99"/>
    </location>
</feature>
<dbReference type="Pfam" id="PF02096">
    <property type="entry name" value="60KD_IMP"/>
    <property type="match status" value="1"/>
</dbReference>
<evidence type="ECO:0000256" key="2">
    <source>
        <dbReference type="ARBA" id="ARBA00022692"/>
    </source>
</evidence>
<keyword evidence="2 5" id="KW-0812">Transmembrane</keyword>
<evidence type="ECO:0000256" key="6">
    <source>
        <dbReference type="SAM" id="Phobius"/>
    </source>
</evidence>
<evidence type="ECO:0000256" key="4">
    <source>
        <dbReference type="ARBA" id="ARBA00023136"/>
    </source>
</evidence>
<name>A0A6B2LAW9_9EUKA</name>
<feature type="domain" description="Membrane insertase YidC/Oxa/ALB C-terminal" evidence="7">
    <location>
        <begin position="16"/>
        <end position="188"/>
    </location>
</feature>
<dbReference type="EMBL" id="GIBP01005220">
    <property type="protein sequence ID" value="NDV34189.1"/>
    <property type="molecule type" value="Transcribed_RNA"/>
</dbReference>
<comment type="subcellular location">
    <subcellularLocation>
        <location evidence="1 5">Membrane</location>
        <topology evidence="1 5">Multi-pass membrane protein</topology>
    </subcellularLocation>
</comment>
<feature type="transmembrane region" description="Helical" evidence="6">
    <location>
        <begin position="128"/>
        <end position="146"/>
    </location>
</feature>
<dbReference type="InterPro" id="IPR028055">
    <property type="entry name" value="YidC/Oxa/ALB_C"/>
</dbReference>
<dbReference type="GO" id="GO:0005743">
    <property type="term" value="C:mitochondrial inner membrane"/>
    <property type="evidence" value="ECO:0007669"/>
    <property type="project" value="TreeGrafter"/>
</dbReference>
<dbReference type="PANTHER" id="PTHR12428">
    <property type="entry name" value="OXA1"/>
    <property type="match status" value="1"/>
</dbReference>
<comment type="similarity">
    <text evidence="5">Belongs to the OXA1/ALB3/YidC family.</text>
</comment>
<dbReference type="GO" id="GO:0032979">
    <property type="term" value="P:protein insertion into mitochondrial inner membrane from matrix"/>
    <property type="evidence" value="ECO:0007669"/>
    <property type="project" value="TreeGrafter"/>
</dbReference>
<evidence type="ECO:0000256" key="3">
    <source>
        <dbReference type="ARBA" id="ARBA00022989"/>
    </source>
</evidence>